<accession>A0A4Y9ZG86</accession>
<protein>
    <submittedName>
        <fullName evidence="2">Uncharacterized protein</fullName>
    </submittedName>
</protein>
<evidence type="ECO:0000313" key="3">
    <source>
        <dbReference type="Proteomes" id="UP000298061"/>
    </source>
</evidence>
<reference evidence="2 3" key="1">
    <citation type="submission" date="2019-02" db="EMBL/GenBank/DDBJ databases">
        <title>Genome sequencing of the rare red list fungi Hericium alpestre (H. flagellum).</title>
        <authorList>
            <person name="Buettner E."/>
            <person name="Kellner H."/>
        </authorList>
    </citation>
    <scope>NUCLEOTIDE SEQUENCE [LARGE SCALE GENOMIC DNA]</scope>
    <source>
        <strain evidence="2 3">DSM 108284</strain>
    </source>
</reference>
<comment type="caution">
    <text evidence="2">The sequence shown here is derived from an EMBL/GenBank/DDBJ whole genome shotgun (WGS) entry which is preliminary data.</text>
</comment>
<feature type="region of interest" description="Disordered" evidence="1">
    <location>
        <begin position="38"/>
        <end position="58"/>
    </location>
</feature>
<dbReference type="EMBL" id="SFCI01003203">
    <property type="protein sequence ID" value="TFY73180.1"/>
    <property type="molecule type" value="Genomic_DNA"/>
</dbReference>
<name>A0A4Y9ZG86_9AGAM</name>
<sequence>MPSVWQCTYKWRRSFAPMAKKVIVKYLLQHEIALKEFKKEPERPTRPRDDEADVDSGTYPFMFQTSKKVSGQDPEYSGMFKNPMIINTLAFAHLSPLAFLPANSRTNLLPKAALCLAVVAERLLKVSLRIPGSALAIGKLPLVKTWS</sequence>
<dbReference type="AlphaFoldDB" id="A0A4Y9ZG86"/>
<evidence type="ECO:0000313" key="2">
    <source>
        <dbReference type="EMBL" id="TFY73180.1"/>
    </source>
</evidence>
<feature type="compositionally biased region" description="Basic and acidic residues" evidence="1">
    <location>
        <begin position="38"/>
        <end position="49"/>
    </location>
</feature>
<proteinExistence type="predicted"/>
<organism evidence="2 3">
    <name type="scientific">Hericium alpestre</name>
    <dbReference type="NCBI Taxonomy" id="135208"/>
    <lineage>
        <taxon>Eukaryota</taxon>
        <taxon>Fungi</taxon>
        <taxon>Dikarya</taxon>
        <taxon>Basidiomycota</taxon>
        <taxon>Agaricomycotina</taxon>
        <taxon>Agaricomycetes</taxon>
        <taxon>Russulales</taxon>
        <taxon>Hericiaceae</taxon>
        <taxon>Hericium</taxon>
    </lineage>
</organism>
<dbReference type="Proteomes" id="UP000298061">
    <property type="component" value="Unassembled WGS sequence"/>
</dbReference>
<gene>
    <name evidence="2" type="ORF">EWM64_g10832</name>
</gene>
<evidence type="ECO:0000256" key="1">
    <source>
        <dbReference type="SAM" id="MobiDB-lite"/>
    </source>
</evidence>
<keyword evidence="3" id="KW-1185">Reference proteome</keyword>